<feature type="non-terminal residue" evidence="4">
    <location>
        <position position="81"/>
    </location>
</feature>
<keyword evidence="3" id="KW-0812">Transmembrane</keyword>
<accession>A0AAW2NTN0</accession>
<dbReference type="PANTHER" id="PTHR10108:SF37">
    <property type="entry name" value="METHYLTRANSFERASE PMT6-RELATED"/>
    <property type="match status" value="1"/>
</dbReference>
<dbReference type="InterPro" id="IPR004159">
    <property type="entry name" value="Put_SAM_MeTrfase"/>
</dbReference>
<gene>
    <name evidence="4" type="ORF">Sradi_4452100</name>
</gene>
<reference evidence="4" key="1">
    <citation type="submission" date="2020-06" db="EMBL/GenBank/DDBJ databases">
        <authorList>
            <person name="Li T."/>
            <person name="Hu X."/>
            <person name="Zhang T."/>
            <person name="Song X."/>
            <person name="Zhang H."/>
            <person name="Dai N."/>
            <person name="Sheng W."/>
            <person name="Hou X."/>
            <person name="Wei L."/>
        </authorList>
    </citation>
    <scope>NUCLEOTIDE SEQUENCE</scope>
    <source>
        <strain evidence="4">G02</strain>
        <tissue evidence="4">Leaf</tissue>
    </source>
</reference>
<evidence type="ECO:0000313" key="4">
    <source>
        <dbReference type="EMBL" id="KAL0346208.1"/>
    </source>
</evidence>
<organism evidence="4">
    <name type="scientific">Sesamum radiatum</name>
    <name type="common">Black benniseed</name>
    <dbReference type="NCBI Taxonomy" id="300843"/>
    <lineage>
        <taxon>Eukaryota</taxon>
        <taxon>Viridiplantae</taxon>
        <taxon>Streptophyta</taxon>
        <taxon>Embryophyta</taxon>
        <taxon>Tracheophyta</taxon>
        <taxon>Spermatophyta</taxon>
        <taxon>Magnoliopsida</taxon>
        <taxon>eudicotyledons</taxon>
        <taxon>Gunneridae</taxon>
        <taxon>Pentapetalae</taxon>
        <taxon>asterids</taxon>
        <taxon>lamiids</taxon>
        <taxon>Lamiales</taxon>
        <taxon>Pedaliaceae</taxon>
        <taxon>Sesamum</taxon>
    </lineage>
</organism>
<dbReference type="Pfam" id="PF03141">
    <property type="entry name" value="Methyltransf_29"/>
    <property type="match status" value="1"/>
</dbReference>
<dbReference type="PANTHER" id="PTHR10108">
    <property type="entry name" value="SAM-DEPENDENT METHYLTRANSFERASE"/>
    <property type="match status" value="1"/>
</dbReference>
<keyword evidence="2 3" id="KW-0325">Glycoprotein</keyword>
<evidence type="ECO:0000256" key="1">
    <source>
        <dbReference type="ARBA" id="ARBA00022603"/>
    </source>
</evidence>
<dbReference type="GO" id="GO:0005802">
    <property type="term" value="C:trans-Golgi network"/>
    <property type="evidence" value="ECO:0007669"/>
    <property type="project" value="TreeGrafter"/>
</dbReference>
<name>A0AAW2NTN0_SESRA</name>
<dbReference type="GO" id="GO:0005768">
    <property type="term" value="C:endosome"/>
    <property type="evidence" value="ECO:0007669"/>
    <property type="project" value="TreeGrafter"/>
</dbReference>
<feature type="non-terminal residue" evidence="4">
    <location>
        <position position="1"/>
    </location>
</feature>
<keyword evidence="3" id="KW-0735">Signal-anchor</keyword>
<comment type="similarity">
    <text evidence="3">Belongs to the methyltransferase superfamily.</text>
</comment>
<proteinExistence type="inferred from homology"/>
<sequence length="81" mass="9505">INRDKFLLDTIYWQDQVRHYWRLMDVEEKEIRNVLDMNAFLGGFSVALSTWPVWVMNVVPASMNNTLSAIYDRGLIGAFHD</sequence>
<dbReference type="GO" id="GO:0008168">
    <property type="term" value="F:methyltransferase activity"/>
    <property type="evidence" value="ECO:0007669"/>
    <property type="project" value="UniProtKB-UniRule"/>
</dbReference>
<dbReference type="GO" id="GO:0032259">
    <property type="term" value="P:methylation"/>
    <property type="evidence" value="ECO:0007669"/>
    <property type="project" value="UniProtKB-KW"/>
</dbReference>
<dbReference type="EMBL" id="JACGWJ010000019">
    <property type="protein sequence ID" value="KAL0346208.1"/>
    <property type="molecule type" value="Genomic_DNA"/>
</dbReference>
<dbReference type="AlphaFoldDB" id="A0AAW2NTN0"/>
<comment type="subcellular location">
    <subcellularLocation>
        <location evidence="3">Membrane</location>
        <topology evidence="3">Single-pass type II membrane protein</topology>
    </subcellularLocation>
</comment>
<reference evidence="4" key="2">
    <citation type="journal article" date="2024" name="Plant">
        <title>Genomic evolution and insights into agronomic trait innovations of Sesamum species.</title>
        <authorList>
            <person name="Miao H."/>
            <person name="Wang L."/>
            <person name="Qu L."/>
            <person name="Liu H."/>
            <person name="Sun Y."/>
            <person name="Le M."/>
            <person name="Wang Q."/>
            <person name="Wei S."/>
            <person name="Zheng Y."/>
            <person name="Lin W."/>
            <person name="Duan Y."/>
            <person name="Cao H."/>
            <person name="Xiong S."/>
            <person name="Wang X."/>
            <person name="Wei L."/>
            <person name="Li C."/>
            <person name="Ma Q."/>
            <person name="Ju M."/>
            <person name="Zhao R."/>
            <person name="Li G."/>
            <person name="Mu C."/>
            <person name="Tian Q."/>
            <person name="Mei H."/>
            <person name="Zhang T."/>
            <person name="Gao T."/>
            <person name="Zhang H."/>
        </authorList>
    </citation>
    <scope>NUCLEOTIDE SEQUENCE</scope>
    <source>
        <strain evidence="4">G02</strain>
    </source>
</reference>
<dbReference type="EC" id="2.1.1.-" evidence="3"/>
<evidence type="ECO:0000256" key="2">
    <source>
        <dbReference type="ARBA" id="ARBA00023180"/>
    </source>
</evidence>
<keyword evidence="1 3" id="KW-0489">Methyltransferase</keyword>
<dbReference type="GO" id="GO:0016020">
    <property type="term" value="C:membrane"/>
    <property type="evidence" value="ECO:0007669"/>
    <property type="project" value="UniProtKB-SubCell"/>
</dbReference>
<protein>
    <recommendedName>
        <fullName evidence="3">Methyltransferase</fullName>
        <ecNumber evidence="3">2.1.1.-</ecNumber>
    </recommendedName>
</protein>
<comment type="caution">
    <text evidence="4">The sequence shown here is derived from an EMBL/GenBank/DDBJ whole genome shotgun (WGS) entry which is preliminary data.</text>
</comment>
<evidence type="ECO:0000256" key="3">
    <source>
        <dbReference type="RuleBase" id="RU366043"/>
    </source>
</evidence>
<keyword evidence="3" id="KW-0808">Transferase</keyword>